<dbReference type="InterPro" id="IPR025158">
    <property type="entry name" value="Mg_chelat-rel_C"/>
</dbReference>
<evidence type="ECO:0000256" key="1">
    <source>
        <dbReference type="ARBA" id="ARBA00006354"/>
    </source>
</evidence>
<name>A0A3D8P6V5_9THEO</name>
<reference evidence="5 6" key="1">
    <citation type="submission" date="2018-08" db="EMBL/GenBank/DDBJ databases">
        <title>Form III RuBisCO-mediated autotrophy in Thermodesulfobium bacteria.</title>
        <authorList>
            <person name="Toshchakov S.V."/>
            <person name="Kublanov I.V."/>
            <person name="Frolov E."/>
            <person name="Bonch-Osmolovskaya E.A."/>
            <person name="Tourova T.P."/>
            <person name="Chernych N.A."/>
            <person name="Lebedinsky A.V."/>
        </authorList>
    </citation>
    <scope>NUCLEOTIDE SEQUENCE [LARGE SCALE GENOMIC DNA]</scope>
    <source>
        <strain evidence="5 6">SR</strain>
    </source>
</reference>
<evidence type="ECO:0000313" key="5">
    <source>
        <dbReference type="EMBL" id="RDV84084.1"/>
    </source>
</evidence>
<dbReference type="EMBL" id="QSLN01000003">
    <property type="protein sequence ID" value="RDV84084.1"/>
    <property type="molecule type" value="Genomic_DNA"/>
</dbReference>
<dbReference type="Pfam" id="PF13541">
    <property type="entry name" value="ChlI"/>
    <property type="match status" value="1"/>
</dbReference>
<evidence type="ECO:0000256" key="2">
    <source>
        <dbReference type="ARBA" id="ARBA00022741"/>
    </source>
</evidence>
<gene>
    <name evidence="5" type="ORF">DXX99_03980</name>
</gene>
<dbReference type="GO" id="GO:0003677">
    <property type="term" value="F:DNA binding"/>
    <property type="evidence" value="ECO:0007669"/>
    <property type="project" value="InterPro"/>
</dbReference>
<dbReference type="NCBIfam" id="TIGR00368">
    <property type="entry name" value="YifB family Mg chelatase-like AAA ATPase"/>
    <property type="match status" value="1"/>
</dbReference>
<dbReference type="SUPFAM" id="SSF52540">
    <property type="entry name" value="P-loop containing nucleoside triphosphate hydrolases"/>
    <property type="match status" value="1"/>
</dbReference>
<dbReference type="SUPFAM" id="SSF54211">
    <property type="entry name" value="Ribosomal protein S5 domain 2-like"/>
    <property type="match status" value="1"/>
</dbReference>
<dbReference type="GO" id="GO:0005524">
    <property type="term" value="F:ATP binding"/>
    <property type="evidence" value="ECO:0007669"/>
    <property type="project" value="UniProtKB-KW"/>
</dbReference>
<dbReference type="Proteomes" id="UP000256329">
    <property type="component" value="Unassembled WGS sequence"/>
</dbReference>
<dbReference type="PRINTS" id="PR01657">
    <property type="entry name" value="MCMFAMILY"/>
</dbReference>
<dbReference type="Pfam" id="PF01078">
    <property type="entry name" value="Mg_chelatase"/>
    <property type="match status" value="1"/>
</dbReference>
<keyword evidence="3 5" id="KW-0067">ATP-binding</keyword>
<protein>
    <submittedName>
        <fullName evidence="5">ATP-binding protein</fullName>
    </submittedName>
</protein>
<dbReference type="InterPro" id="IPR001208">
    <property type="entry name" value="MCM_dom"/>
</dbReference>
<dbReference type="InterPro" id="IPR004482">
    <property type="entry name" value="Mg_chelat-rel"/>
</dbReference>
<dbReference type="InterPro" id="IPR027417">
    <property type="entry name" value="P-loop_NTPase"/>
</dbReference>
<keyword evidence="2" id="KW-0547">Nucleotide-binding</keyword>
<dbReference type="Gene3D" id="3.40.50.300">
    <property type="entry name" value="P-loop containing nucleotide triphosphate hydrolases"/>
    <property type="match status" value="1"/>
</dbReference>
<dbReference type="InterPro" id="IPR045006">
    <property type="entry name" value="CHLI-like"/>
</dbReference>
<dbReference type="InterPro" id="IPR003593">
    <property type="entry name" value="AAA+_ATPase"/>
</dbReference>
<feature type="domain" description="MCM C-terminal AAA(+) ATPase" evidence="4">
    <location>
        <begin position="293"/>
        <end position="390"/>
    </location>
</feature>
<evidence type="ECO:0000313" key="6">
    <source>
        <dbReference type="Proteomes" id="UP000256329"/>
    </source>
</evidence>
<evidence type="ECO:0000259" key="4">
    <source>
        <dbReference type="PROSITE" id="PS50051"/>
    </source>
</evidence>
<evidence type="ECO:0000256" key="3">
    <source>
        <dbReference type="ARBA" id="ARBA00022840"/>
    </source>
</evidence>
<dbReference type="InterPro" id="IPR000523">
    <property type="entry name" value="Mg_chelatse_chII-like_cat_dom"/>
</dbReference>
<dbReference type="Gene3D" id="3.30.230.10">
    <property type="match status" value="1"/>
</dbReference>
<dbReference type="InterPro" id="IPR014721">
    <property type="entry name" value="Ribsml_uS5_D2-typ_fold_subgr"/>
</dbReference>
<dbReference type="PANTHER" id="PTHR32039">
    <property type="entry name" value="MAGNESIUM-CHELATASE SUBUNIT CHLI"/>
    <property type="match status" value="1"/>
</dbReference>
<sequence length="505" mass="55217">MAVLKSIALYGLQGYLVQVEVDISPGLPAFEIVGLPDTAVREARERVRAAIRNSGFDFPARRITANLAPADLRKEGPSYDLALAVGILAATEQVPVKNARRFVYLGELSLEGKVRGVWGVLPSVAQATRQGERAFIVPVANAREAALVEGAEVYSVAELGELVAFLRGEVELTPFQVDREALFKAGEGDELPDWAEVKGQLYAKRALEVAAAGGHNVLLLGSPGTGKTMLARRVPGILPPLSLEEALEVTEIYSLAGLLSPRISLVTRRPFRAPHHTASAVALVGGGRYPRPGEVSLAHHGVLFLDEFPEFSKEALEALRQPLEDGVVTVARAQAVVRFPARFMLLAAANPCPCGFLLEGKCTCSPQQIQRYRSRLSGPLLDRFDIFVEVPRVEFEDLACSQIQESSAVVRERVKRARARQQERFKKTGIFCNAAMTSAQVRRFCELTREAKQLLATAFKRLNLSARGYDRVLRVARTIADLEGSETISTDHVAEALQYREEKGV</sequence>
<dbReference type="InterPro" id="IPR020568">
    <property type="entry name" value="Ribosomal_Su5_D2-typ_SF"/>
</dbReference>
<accession>A0A3D8P6V5</accession>
<dbReference type="AlphaFoldDB" id="A0A3D8P6V5"/>
<dbReference type="Pfam" id="PF13335">
    <property type="entry name" value="Mg_chelatase_C"/>
    <property type="match status" value="1"/>
</dbReference>
<organism evidence="5 6">
    <name type="scientific">Ammonifex thiophilus</name>
    <dbReference type="NCBI Taxonomy" id="444093"/>
    <lineage>
        <taxon>Bacteria</taxon>
        <taxon>Bacillati</taxon>
        <taxon>Bacillota</taxon>
        <taxon>Clostridia</taxon>
        <taxon>Thermoanaerobacterales</taxon>
        <taxon>Thermoanaerobacteraceae</taxon>
        <taxon>Ammonifex</taxon>
    </lineage>
</organism>
<comment type="caution">
    <text evidence="5">The sequence shown here is derived from an EMBL/GenBank/DDBJ whole genome shotgun (WGS) entry which is preliminary data.</text>
</comment>
<dbReference type="PROSITE" id="PS50051">
    <property type="entry name" value="MCM_2"/>
    <property type="match status" value="1"/>
</dbReference>
<dbReference type="PANTHER" id="PTHR32039:SF7">
    <property type="entry name" value="COMPETENCE PROTEIN COMM"/>
    <property type="match status" value="1"/>
</dbReference>
<proteinExistence type="inferred from homology"/>
<dbReference type="OrthoDB" id="9813147at2"/>
<dbReference type="SMART" id="SM00382">
    <property type="entry name" value="AAA"/>
    <property type="match status" value="1"/>
</dbReference>
<comment type="similarity">
    <text evidence="1">Belongs to the Mg-chelatase subunits D/I family. ComM subfamily.</text>
</comment>
<keyword evidence="6" id="KW-1185">Reference proteome</keyword>